<comment type="caution">
    <text evidence="1">The sequence shown here is derived from an EMBL/GenBank/DDBJ whole genome shotgun (WGS) entry which is preliminary data.</text>
</comment>
<protein>
    <submittedName>
        <fullName evidence="1">Uncharacterized protein</fullName>
    </submittedName>
</protein>
<dbReference type="Proteomes" id="UP000623958">
    <property type="component" value="Unassembled WGS sequence"/>
</dbReference>
<reference evidence="1" key="1">
    <citation type="journal article" date="2014" name="Int. J. Syst. Evol. Microbiol.">
        <title>Complete genome sequence of Corynebacterium casei LMG S-19264T (=DSM 44701T), isolated from a smear-ripened cheese.</title>
        <authorList>
            <consortium name="US DOE Joint Genome Institute (JGI-PGF)"/>
            <person name="Walter F."/>
            <person name="Albersmeier A."/>
            <person name="Kalinowski J."/>
            <person name="Ruckert C."/>
        </authorList>
    </citation>
    <scope>NUCLEOTIDE SEQUENCE</scope>
    <source>
        <strain evidence="1">JCM 13306</strain>
    </source>
</reference>
<dbReference type="AlphaFoldDB" id="A0A919F6U9"/>
<gene>
    <name evidence="1" type="ORF">GCM10009090_14410</name>
</gene>
<evidence type="ECO:0000313" key="2">
    <source>
        <dbReference type="Proteomes" id="UP000623958"/>
    </source>
</evidence>
<proteinExistence type="predicted"/>
<reference evidence="1" key="2">
    <citation type="submission" date="2020-09" db="EMBL/GenBank/DDBJ databases">
        <authorList>
            <person name="Sun Q."/>
            <person name="Ohkuma M."/>
        </authorList>
    </citation>
    <scope>NUCLEOTIDE SEQUENCE</scope>
    <source>
        <strain evidence="1">JCM 13306</strain>
    </source>
</reference>
<dbReference type="EMBL" id="BNBA01000009">
    <property type="protein sequence ID" value="GHH51736.1"/>
    <property type="molecule type" value="Genomic_DNA"/>
</dbReference>
<accession>A0A919F6U9</accession>
<keyword evidence="2" id="KW-1185">Reference proteome</keyword>
<name>A0A919F6U9_9XANT</name>
<sequence length="74" mass="7528">MGQRGDAVDGHVAVAMHLQAEALGDVLGGIGRSIHAGILPCAVMAVMLRLPGGQAKPCSLSEQVAIITLEKSPL</sequence>
<evidence type="ECO:0000313" key="1">
    <source>
        <dbReference type="EMBL" id="GHH51736.1"/>
    </source>
</evidence>
<organism evidence="1 2">
    <name type="scientific">Xanthomonas boreopolis</name>
    <dbReference type="NCBI Taxonomy" id="86183"/>
    <lineage>
        <taxon>Bacteria</taxon>
        <taxon>Pseudomonadati</taxon>
        <taxon>Pseudomonadota</taxon>
        <taxon>Gammaproteobacteria</taxon>
        <taxon>Lysobacterales</taxon>
        <taxon>Lysobacteraceae</taxon>
        <taxon>Xanthomonas</taxon>
    </lineage>
</organism>